<dbReference type="InterPro" id="IPR036770">
    <property type="entry name" value="Ankyrin_rpt-contain_sf"/>
</dbReference>
<feature type="repeat" description="ANK" evidence="3">
    <location>
        <begin position="295"/>
        <end position="327"/>
    </location>
</feature>
<accession>A0A1I8EDY3</accession>
<protein>
    <submittedName>
        <fullName evidence="4">ANK_REP_REGION domain-containing protein</fullName>
    </submittedName>
</protein>
<dbReference type="PROSITE" id="PS50297">
    <property type="entry name" value="ANK_REP_REGION"/>
    <property type="match status" value="2"/>
</dbReference>
<feature type="repeat" description="ANK" evidence="3">
    <location>
        <begin position="223"/>
        <end position="255"/>
    </location>
</feature>
<dbReference type="WBParaSite" id="maker-PairedContig_1601-snap-gene-0.7-mRNA-1">
    <property type="protein sequence ID" value="maker-PairedContig_1601-snap-gene-0.7-mRNA-1"/>
    <property type="gene ID" value="maker-PairedContig_1601-snap-gene-0.7"/>
</dbReference>
<dbReference type="InterPro" id="IPR002110">
    <property type="entry name" value="Ankyrin_rpt"/>
</dbReference>
<sequence length="475" mass="53755">MTRKIVVAVHTLLCKVMPPVGQQYRPLKTTFLVRILVKRMDYHHCLGFSQIQLRAGENSRKISRIIVEQQKTMNREDTDNGNEDCHLGPHLLKAVKCNDIEAVSFLMLHGADVNYSDSDKNTALHHAVLRAVNVLGQTPLTLTVKFAHVSDLCTRCILDFMYTEYYQQTKVRNNTFTPQQNGVSRLMTSSNYRQFDPARERDGCIFTRDILSEKDDPTLTDIFGRTALHYAALNRRVNLLPILYSFGLKLDTEDTKVDYFVPGETPLYLAAREGHLGMVNLLLSFGANSEISDQLGRTPLDMARERGHCLIVEFLENAAVNVDVMKTRKRKRSRKLSSAAKYKLKLRSHIPASSQENISLISSSIAIGLNEDYTEDVGDIDEDMAISSSFLNSVELFVFTPAGQIIVEAEKELDFDVGDPGLCRTMSIFRQILTCQPNFSPIMRSPWSLSRSMKTQEYASRDDLPQCKSQKSILQ</sequence>
<keyword evidence="2 3" id="KW-0040">ANK repeat</keyword>
<evidence type="ECO:0000256" key="2">
    <source>
        <dbReference type="ARBA" id="ARBA00023043"/>
    </source>
</evidence>
<dbReference type="InterPro" id="IPR050776">
    <property type="entry name" value="Ank_Repeat/CDKN_Inhibitor"/>
</dbReference>
<keyword evidence="1" id="KW-0677">Repeat</keyword>
<reference evidence="4" key="1">
    <citation type="submission" date="2016-11" db="UniProtKB">
        <authorList>
            <consortium name="WormBaseParasite"/>
        </authorList>
    </citation>
    <scope>IDENTIFICATION</scope>
    <source>
        <strain evidence="4">pt0022</strain>
    </source>
</reference>
<evidence type="ECO:0000256" key="1">
    <source>
        <dbReference type="ARBA" id="ARBA00022737"/>
    </source>
</evidence>
<dbReference type="STRING" id="6293.A0A1I8EDY3"/>
<dbReference type="SMART" id="SM00248">
    <property type="entry name" value="ANK"/>
    <property type="match status" value="4"/>
</dbReference>
<dbReference type="PANTHER" id="PTHR24201">
    <property type="entry name" value="ANK_REP_REGION DOMAIN-CONTAINING PROTEIN"/>
    <property type="match status" value="1"/>
</dbReference>
<proteinExistence type="predicted"/>
<evidence type="ECO:0000313" key="4">
    <source>
        <dbReference type="WBParaSite" id="maker-PairedContig_1601-snap-gene-0.7-mRNA-1"/>
    </source>
</evidence>
<evidence type="ECO:0000256" key="3">
    <source>
        <dbReference type="PROSITE-ProRule" id="PRU00023"/>
    </source>
</evidence>
<dbReference type="Gene3D" id="1.25.40.20">
    <property type="entry name" value="Ankyrin repeat-containing domain"/>
    <property type="match status" value="2"/>
</dbReference>
<dbReference type="SUPFAM" id="SSF48403">
    <property type="entry name" value="Ankyrin repeat"/>
    <property type="match status" value="1"/>
</dbReference>
<dbReference type="AlphaFoldDB" id="A0A1I8EDY3"/>
<name>A0A1I8EDY3_WUCBA</name>
<feature type="repeat" description="ANK" evidence="3">
    <location>
        <begin position="262"/>
        <end position="294"/>
    </location>
</feature>
<organism evidence="4">
    <name type="scientific">Wuchereria bancrofti</name>
    <dbReference type="NCBI Taxonomy" id="6293"/>
    <lineage>
        <taxon>Eukaryota</taxon>
        <taxon>Metazoa</taxon>
        <taxon>Ecdysozoa</taxon>
        <taxon>Nematoda</taxon>
        <taxon>Chromadorea</taxon>
        <taxon>Rhabditida</taxon>
        <taxon>Spirurina</taxon>
        <taxon>Spiruromorpha</taxon>
        <taxon>Filarioidea</taxon>
        <taxon>Onchocercidae</taxon>
        <taxon>Wuchereria</taxon>
    </lineage>
</organism>
<dbReference type="PROSITE" id="PS50088">
    <property type="entry name" value="ANK_REPEAT"/>
    <property type="match status" value="3"/>
</dbReference>
<dbReference type="Pfam" id="PF13637">
    <property type="entry name" value="Ank_4"/>
    <property type="match status" value="1"/>
</dbReference>
<dbReference type="Pfam" id="PF12796">
    <property type="entry name" value="Ank_2"/>
    <property type="match status" value="1"/>
</dbReference>